<accession>A0ABS1BHF2</accession>
<evidence type="ECO:0000313" key="2">
    <source>
        <dbReference type="Proteomes" id="UP000660024"/>
    </source>
</evidence>
<dbReference type="InterPro" id="IPR021799">
    <property type="entry name" value="PIN-like_prokaryotic"/>
</dbReference>
<proteinExistence type="predicted"/>
<dbReference type="PANTHER" id="PTHR39550:SF1">
    <property type="entry name" value="SLL0658 PROTEIN"/>
    <property type="match status" value="1"/>
</dbReference>
<organism evidence="1 2">
    <name type="scientific">Pedobacter segetis</name>
    <dbReference type="NCBI Taxonomy" id="2793069"/>
    <lineage>
        <taxon>Bacteria</taxon>
        <taxon>Pseudomonadati</taxon>
        <taxon>Bacteroidota</taxon>
        <taxon>Sphingobacteriia</taxon>
        <taxon>Sphingobacteriales</taxon>
        <taxon>Sphingobacteriaceae</taxon>
        <taxon>Pedobacter</taxon>
    </lineage>
</organism>
<name>A0ABS1BHF2_9SPHI</name>
<dbReference type="Proteomes" id="UP000660024">
    <property type="component" value="Unassembled WGS sequence"/>
</dbReference>
<gene>
    <name evidence="1" type="ORF">I5M32_04815</name>
</gene>
<protein>
    <submittedName>
        <fullName evidence="1">DUF3368 domain-containing protein</fullName>
    </submittedName>
</protein>
<sequence>MENDKIVIIDARCFIVLEKIGALPLLNKLYLQVVTTTEIAAEYKEDLPTWITIQNVINRDLIKTFQNIVDLGESSAIALANEINHSFIVIDDLQARKFASSLGLNVKGTIGVLLEAKQNEVIQTIKPYLDKIQKTNFRISDYLIVKILESAGEI</sequence>
<dbReference type="EMBL" id="JAEHFY010000005">
    <property type="protein sequence ID" value="MBK0382275.1"/>
    <property type="molecule type" value="Genomic_DNA"/>
</dbReference>
<keyword evidence="2" id="KW-1185">Reference proteome</keyword>
<comment type="caution">
    <text evidence="1">The sequence shown here is derived from an EMBL/GenBank/DDBJ whole genome shotgun (WGS) entry which is preliminary data.</text>
</comment>
<dbReference type="Pfam" id="PF11848">
    <property type="entry name" value="DUF3368"/>
    <property type="match status" value="1"/>
</dbReference>
<reference evidence="1 2" key="1">
    <citation type="submission" date="2020-12" db="EMBL/GenBank/DDBJ databases">
        <title>Bacterial novel species Pedobacter sp. SD-b isolated from soil.</title>
        <authorList>
            <person name="Jung H.-Y."/>
        </authorList>
    </citation>
    <scope>NUCLEOTIDE SEQUENCE [LARGE SCALE GENOMIC DNA]</scope>
    <source>
        <strain evidence="1 2">SD-b</strain>
    </source>
</reference>
<evidence type="ECO:0000313" key="1">
    <source>
        <dbReference type="EMBL" id="MBK0382275.1"/>
    </source>
</evidence>
<dbReference type="RefSeq" id="WP_200585056.1">
    <property type="nucleotide sequence ID" value="NZ_JAEHFY010000005.1"/>
</dbReference>
<dbReference type="PANTHER" id="PTHR39550">
    <property type="entry name" value="SLL0658 PROTEIN"/>
    <property type="match status" value="1"/>
</dbReference>